<reference evidence="8" key="1">
    <citation type="journal article" date="2009" name="Appl. Environ. Microbiol.">
        <title>Complete genome sequence of the chemolithoautotrophic marine magnetotactic coccus strain MC-1.</title>
        <authorList>
            <person name="Schubbe S."/>
            <person name="Williams T.J."/>
            <person name="Xie G."/>
            <person name="Kiss H.E."/>
            <person name="Brettin T.S."/>
            <person name="Martinez D."/>
            <person name="Ross C.A."/>
            <person name="Schuler D."/>
            <person name="Cox B.L."/>
            <person name="Nealson K.H."/>
            <person name="Bazylinski D.A."/>
        </authorList>
    </citation>
    <scope>NUCLEOTIDE SEQUENCE [LARGE SCALE GENOMIC DNA]</scope>
    <source>
        <strain evidence="8">ATCC BAA-1437 / JCM 17883 / MC-1</strain>
    </source>
</reference>
<dbReference type="RefSeq" id="WP_011715123.1">
    <property type="nucleotide sequence ID" value="NC_008576.1"/>
</dbReference>
<name>A0LDM4_MAGMM</name>
<dbReference type="SUPFAM" id="SSF47757">
    <property type="entry name" value="Chemotaxis receptor methyltransferase CheR, N-terminal domain"/>
    <property type="match status" value="1"/>
</dbReference>
<evidence type="ECO:0000259" key="6">
    <source>
        <dbReference type="PROSITE" id="PS50123"/>
    </source>
</evidence>
<dbReference type="PANTHER" id="PTHR24422">
    <property type="entry name" value="CHEMOTAXIS PROTEIN METHYLTRANSFERASE"/>
    <property type="match status" value="1"/>
</dbReference>
<evidence type="ECO:0000256" key="1">
    <source>
        <dbReference type="ARBA" id="ARBA00001541"/>
    </source>
</evidence>
<dbReference type="KEGG" id="mgm:Mmc1_3582"/>
<organism evidence="7 8">
    <name type="scientific">Magnetococcus marinus (strain ATCC BAA-1437 / JCM 17883 / MC-1)</name>
    <dbReference type="NCBI Taxonomy" id="156889"/>
    <lineage>
        <taxon>Bacteria</taxon>
        <taxon>Pseudomonadati</taxon>
        <taxon>Pseudomonadota</taxon>
        <taxon>Magnetococcia</taxon>
        <taxon>Magnetococcales</taxon>
        <taxon>Magnetococcaceae</taxon>
        <taxon>Magnetococcus</taxon>
    </lineage>
</organism>
<dbReference type="SUPFAM" id="SSF53335">
    <property type="entry name" value="S-adenosyl-L-methionine-dependent methyltransferases"/>
    <property type="match status" value="1"/>
</dbReference>
<dbReference type="InterPro" id="IPR022641">
    <property type="entry name" value="CheR_N"/>
</dbReference>
<dbReference type="PRINTS" id="PR00996">
    <property type="entry name" value="CHERMTFRASE"/>
</dbReference>
<evidence type="ECO:0000313" key="7">
    <source>
        <dbReference type="EMBL" id="ABK46067.1"/>
    </source>
</evidence>
<evidence type="ECO:0000256" key="2">
    <source>
        <dbReference type="ARBA" id="ARBA00012534"/>
    </source>
</evidence>
<dbReference type="SMART" id="SM00138">
    <property type="entry name" value="MeTrc"/>
    <property type="match status" value="1"/>
</dbReference>
<evidence type="ECO:0000256" key="5">
    <source>
        <dbReference type="ARBA" id="ARBA00022691"/>
    </source>
</evidence>
<dbReference type="HOGENOM" id="CLU_025854_0_2_5"/>
<dbReference type="eggNOG" id="COG1352">
    <property type="taxonomic scope" value="Bacteria"/>
</dbReference>
<feature type="domain" description="CheR-type methyltransferase" evidence="6">
    <location>
        <begin position="1"/>
        <end position="254"/>
    </location>
</feature>
<reference evidence="7 8" key="2">
    <citation type="journal article" date="2012" name="Int. J. Syst. Evol. Microbiol.">
        <title>Magnetococcus marinus gen. nov., sp. nov., a marine, magnetotactic bacterium that represents a novel lineage (Magnetococcaceae fam. nov.; Magnetococcales ord. nov.) at the base of the Alphaproteobacteria.</title>
        <authorList>
            <person name="Bazylinski D.A."/>
            <person name="Williams T.J."/>
            <person name="Lefevre C.T."/>
            <person name="Berg R.J."/>
            <person name="Zhang C.L."/>
            <person name="Bowser S.S."/>
            <person name="Dean A.J."/>
            <person name="Beveridge T.J."/>
        </authorList>
    </citation>
    <scope>NUCLEOTIDE SEQUENCE [LARGE SCALE GENOMIC DNA]</scope>
    <source>
        <strain evidence="8">ATCC BAA-1437 / JCM 17883 / MC-1</strain>
    </source>
</reference>
<dbReference type="Gene3D" id="1.10.155.10">
    <property type="entry name" value="Chemotaxis receptor methyltransferase CheR, N-terminal domain"/>
    <property type="match status" value="1"/>
</dbReference>
<dbReference type="GO" id="GO:0008983">
    <property type="term" value="F:protein-glutamate O-methyltransferase activity"/>
    <property type="evidence" value="ECO:0007669"/>
    <property type="project" value="UniProtKB-EC"/>
</dbReference>
<dbReference type="InterPro" id="IPR050903">
    <property type="entry name" value="Bact_Chemotaxis_MeTrfase"/>
</dbReference>
<dbReference type="GO" id="GO:0032259">
    <property type="term" value="P:methylation"/>
    <property type="evidence" value="ECO:0007669"/>
    <property type="project" value="UniProtKB-KW"/>
</dbReference>
<dbReference type="Pfam" id="PF01739">
    <property type="entry name" value="CheR"/>
    <property type="match status" value="1"/>
</dbReference>
<comment type="catalytic activity">
    <reaction evidence="1">
        <text>L-glutamyl-[protein] + S-adenosyl-L-methionine = [protein]-L-glutamate 5-O-methyl ester + S-adenosyl-L-homocysteine</text>
        <dbReference type="Rhea" id="RHEA:24452"/>
        <dbReference type="Rhea" id="RHEA-COMP:10208"/>
        <dbReference type="Rhea" id="RHEA-COMP:10311"/>
        <dbReference type="ChEBI" id="CHEBI:29973"/>
        <dbReference type="ChEBI" id="CHEBI:57856"/>
        <dbReference type="ChEBI" id="CHEBI:59789"/>
        <dbReference type="ChEBI" id="CHEBI:82795"/>
        <dbReference type="EC" id="2.1.1.80"/>
    </reaction>
</comment>
<evidence type="ECO:0000256" key="4">
    <source>
        <dbReference type="ARBA" id="ARBA00022679"/>
    </source>
</evidence>
<keyword evidence="5" id="KW-0949">S-adenosyl-L-methionine</keyword>
<dbReference type="EC" id="2.1.1.80" evidence="2"/>
<dbReference type="PROSITE" id="PS50123">
    <property type="entry name" value="CHER"/>
    <property type="match status" value="1"/>
</dbReference>
<dbReference type="InterPro" id="IPR000780">
    <property type="entry name" value="CheR_MeTrfase"/>
</dbReference>
<proteinExistence type="predicted"/>
<keyword evidence="8" id="KW-1185">Reference proteome</keyword>
<dbReference type="PANTHER" id="PTHR24422:SF21">
    <property type="entry name" value="CHEMOTAXIS PROTEIN METHYLTRANSFERASE 1"/>
    <property type="match status" value="1"/>
</dbReference>
<keyword evidence="4 7" id="KW-0808">Transferase</keyword>
<dbReference type="Gene3D" id="3.40.50.150">
    <property type="entry name" value="Vaccinia Virus protein VP39"/>
    <property type="match status" value="1"/>
</dbReference>
<dbReference type="InterPro" id="IPR036804">
    <property type="entry name" value="CheR_N_sf"/>
</dbReference>
<accession>A0LDM4</accession>
<dbReference type="InterPro" id="IPR022642">
    <property type="entry name" value="CheR_C"/>
</dbReference>
<dbReference type="OrthoDB" id="9816309at2"/>
<dbReference type="EMBL" id="CP000471">
    <property type="protein sequence ID" value="ABK46067.1"/>
    <property type="molecule type" value="Genomic_DNA"/>
</dbReference>
<dbReference type="STRING" id="156889.Mmc1_3582"/>
<sequence length="302" mass="33598">MAITPEEFTKICQFIHEHSGILIGAGKEYLVENRLTVLMVQNGCENFMQLHDKLLKDTGMLRTKVIDAMTTNETLWFRDTSFFTALSDFVVPELIKKAKTQPKVRIWSAAASTGQEAYSVTMLIDQGLKKMGIGAPSLDKFQVVGTDISPSSIFIAKAGRYSQLAISRGMKPEFLETYFEKKGMAYEIKPELRKLIEFKQYNLKDSYTSLGQFDFVLCRNVLIYFSDELKRDIYGKIHGVMSPTAYLAIGASESPRGYTNAFEQVMVGGAALFKPSAGGAARPLPGARTAAVRPMPSSLQQR</sequence>
<evidence type="ECO:0000313" key="8">
    <source>
        <dbReference type="Proteomes" id="UP000002586"/>
    </source>
</evidence>
<gene>
    <name evidence="7" type="ordered locus">Mmc1_3582</name>
</gene>
<dbReference type="Proteomes" id="UP000002586">
    <property type="component" value="Chromosome"/>
</dbReference>
<protein>
    <recommendedName>
        <fullName evidence="2">protein-glutamate O-methyltransferase</fullName>
        <ecNumber evidence="2">2.1.1.80</ecNumber>
    </recommendedName>
</protein>
<dbReference type="InterPro" id="IPR029063">
    <property type="entry name" value="SAM-dependent_MTases_sf"/>
</dbReference>
<dbReference type="AlphaFoldDB" id="A0LDM4"/>
<dbReference type="Pfam" id="PF03705">
    <property type="entry name" value="CheR_N"/>
    <property type="match status" value="1"/>
</dbReference>
<keyword evidence="3 7" id="KW-0489">Methyltransferase</keyword>
<evidence type="ECO:0000256" key="3">
    <source>
        <dbReference type="ARBA" id="ARBA00022603"/>
    </source>
</evidence>